<keyword evidence="4 6" id="KW-1133">Transmembrane helix</keyword>
<keyword evidence="3 6" id="KW-0812">Transmembrane</keyword>
<dbReference type="AlphaFoldDB" id="A0A3B4A2R7"/>
<dbReference type="Proteomes" id="UP000261520">
    <property type="component" value="Unplaced"/>
</dbReference>
<dbReference type="STRING" id="409849.ENSPMGP00000011045"/>
<evidence type="ECO:0000313" key="7">
    <source>
        <dbReference type="Ensembl" id="ENSPMGP00000011045.1"/>
    </source>
</evidence>
<evidence type="ECO:0000256" key="2">
    <source>
        <dbReference type="ARBA" id="ARBA00006824"/>
    </source>
</evidence>
<sequence length="126" mass="14400">ICLFLSPSPCVLSLRLFTAPSLSPYLSHCAPVFVPSLSLSLLSLFYLYIFDSDRAGAARYTMFGLLFTGPHRLFFATGWRDFERKMKSFWTLFQFVNVHFVPVQFRVMFANVSAFKNLASVRKGSH</sequence>
<evidence type="ECO:0000256" key="6">
    <source>
        <dbReference type="SAM" id="Phobius"/>
    </source>
</evidence>
<keyword evidence="5 6" id="KW-0472">Membrane</keyword>
<proteinExistence type="inferred from homology"/>
<organism evidence="7 8">
    <name type="scientific">Periophthalmus magnuspinnatus</name>
    <dbReference type="NCBI Taxonomy" id="409849"/>
    <lineage>
        <taxon>Eukaryota</taxon>
        <taxon>Metazoa</taxon>
        <taxon>Chordata</taxon>
        <taxon>Craniata</taxon>
        <taxon>Vertebrata</taxon>
        <taxon>Euteleostomi</taxon>
        <taxon>Actinopterygii</taxon>
        <taxon>Neopterygii</taxon>
        <taxon>Teleostei</taxon>
        <taxon>Neoteleostei</taxon>
        <taxon>Acanthomorphata</taxon>
        <taxon>Gobiaria</taxon>
        <taxon>Gobiiformes</taxon>
        <taxon>Gobioidei</taxon>
        <taxon>Gobiidae</taxon>
        <taxon>Oxudercinae</taxon>
        <taxon>Periophthalmus</taxon>
    </lineage>
</organism>
<evidence type="ECO:0000313" key="8">
    <source>
        <dbReference type="Proteomes" id="UP000261520"/>
    </source>
</evidence>
<feature type="transmembrane region" description="Helical" evidence="6">
    <location>
        <begin position="25"/>
        <end position="49"/>
    </location>
</feature>
<evidence type="ECO:0000256" key="4">
    <source>
        <dbReference type="ARBA" id="ARBA00022989"/>
    </source>
</evidence>
<evidence type="ECO:0000256" key="1">
    <source>
        <dbReference type="ARBA" id="ARBA00004141"/>
    </source>
</evidence>
<reference evidence="7" key="1">
    <citation type="submission" date="2025-08" db="UniProtKB">
        <authorList>
            <consortium name="Ensembl"/>
        </authorList>
    </citation>
    <scope>IDENTIFICATION</scope>
</reference>
<comment type="similarity">
    <text evidence="2">Belongs to the peroxisomal membrane protein PXMP2/4 family.</text>
</comment>
<dbReference type="GO" id="GO:0016020">
    <property type="term" value="C:membrane"/>
    <property type="evidence" value="ECO:0007669"/>
    <property type="project" value="UniProtKB-SubCell"/>
</dbReference>
<dbReference type="Pfam" id="PF04117">
    <property type="entry name" value="Mpv17_PMP22"/>
    <property type="match status" value="1"/>
</dbReference>
<keyword evidence="8" id="KW-1185">Reference proteome</keyword>
<name>A0A3B4A2R7_9GOBI</name>
<evidence type="ECO:0000256" key="5">
    <source>
        <dbReference type="ARBA" id="ARBA00023136"/>
    </source>
</evidence>
<dbReference type="InterPro" id="IPR007248">
    <property type="entry name" value="Mpv17_PMP22"/>
</dbReference>
<reference evidence="7" key="2">
    <citation type="submission" date="2025-09" db="UniProtKB">
        <authorList>
            <consortium name="Ensembl"/>
        </authorList>
    </citation>
    <scope>IDENTIFICATION</scope>
</reference>
<accession>A0A3B4A2R7</accession>
<protein>
    <submittedName>
        <fullName evidence="7">Uncharacterized protein</fullName>
    </submittedName>
</protein>
<dbReference type="Ensembl" id="ENSPMGT00000011777.1">
    <property type="protein sequence ID" value="ENSPMGP00000011045.1"/>
    <property type="gene ID" value="ENSPMGG00000009155.1"/>
</dbReference>
<comment type="subcellular location">
    <subcellularLocation>
        <location evidence="1">Membrane</location>
        <topology evidence="1">Multi-pass membrane protein</topology>
    </subcellularLocation>
</comment>
<evidence type="ECO:0000256" key="3">
    <source>
        <dbReference type="ARBA" id="ARBA00022692"/>
    </source>
</evidence>